<evidence type="ECO:0000313" key="2">
    <source>
        <dbReference type="Proteomes" id="UP000789396"/>
    </source>
</evidence>
<dbReference type="OrthoDB" id="2430384at2759"/>
<accession>A0A9N9NVV5</accession>
<reference evidence="1" key="1">
    <citation type="submission" date="2021-06" db="EMBL/GenBank/DDBJ databases">
        <authorList>
            <person name="Kallberg Y."/>
            <person name="Tangrot J."/>
            <person name="Rosling A."/>
        </authorList>
    </citation>
    <scope>NUCLEOTIDE SEQUENCE</scope>
    <source>
        <strain evidence="1">IN212</strain>
    </source>
</reference>
<comment type="caution">
    <text evidence="1">The sequence shown here is derived from an EMBL/GenBank/DDBJ whole genome shotgun (WGS) entry which is preliminary data.</text>
</comment>
<organism evidence="1 2">
    <name type="scientific">Racocetra fulgida</name>
    <dbReference type="NCBI Taxonomy" id="60492"/>
    <lineage>
        <taxon>Eukaryota</taxon>
        <taxon>Fungi</taxon>
        <taxon>Fungi incertae sedis</taxon>
        <taxon>Mucoromycota</taxon>
        <taxon>Glomeromycotina</taxon>
        <taxon>Glomeromycetes</taxon>
        <taxon>Diversisporales</taxon>
        <taxon>Gigasporaceae</taxon>
        <taxon>Racocetra</taxon>
    </lineage>
</organism>
<dbReference type="EMBL" id="CAJVPZ010043212">
    <property type="protein sequence ID" value="CAG8765287.1"/>
    <property type="molecule type" value="Genomic_DNA"/>
</dbReference>
<feature type="non-terminal residue" evidence="1">
    <location>
        <position position="1"/>
    </location>
</feature>
<protein>
    <submittedName>
        <fullName evidence="1">5104_t:CDS:1</fullName>
    </submittedName>
</protein>
<sequence length="50" mass="5562">LKLVGFNEQGLHSVQDYIKALTLILSINNKTQHLDNCAAPLIADWPGQLF</sequence>
<evidence type="ECO:0000313" key="1">
    <source>
        <dbReference type="EMBL" id="CAG8765287.1"/>
    </source>
</evidence>
<feature type="non-terminal residue" evidence="1">
    <location>
        <position position="50"/>
    </location>
</feature>
<dbReference type="AlphaFoldDB" id="A0A9N9NVV5"/>
<name>A0A9N9NVV5_9GLOM</name>
<dbReference type="Proteomes" id="UP000789396">
    <property type="component" value="Unassembled WGS sequence"/>
</dbReference>
<gene>
    <name evidence="1" type="ORF">RFULGI_LOCUS14630</name>
</gene>
<keyword evidence="2" id="KW-1185">Reference proteome</keyword>
<proteinExistence type="predicted"/>